<comment type="subcellular location">
    <subcellularLocation>
        <location evidence="3">Cytoplasm</location>
    </subcellularLocation>
</comment>
<evidence type="ECO:0000256" key="13">
    <source>
        <dbReference type="ARBA" id="ARBA00023014"/>
    </source>
</evidence>
<dbReference type="Pfam" id="PF07495">
    <property type="entry name" value="Y_Y_Y"/>
    <property type="match status" value="1"/>
</dbReference>
<evidence type="ECO:0000256" key="5">
    <source>
        <dbReference type="ARBA" id="ARBA00017322"/>
    </source>
</evidence>
<dbReference type="SUPFAM" id="SSF50998">
    <property type="entry name" value="Quinoprotein alcohol dehydrogenase-like"/>
    <property type="match status" value="1"/>
</dbReference>
<evidence type="ECO:0000256" key="9">
    <source>
        <dbReference type="ARBA" id="ARBA00022723"/>
    </source>
</evidence>
<dbReference type="InterPro" id="IPR004358">
    <property type="entry name" value="Sig_transdc_His_kin-like_C"/>
</dbReference>
<evidence type="ECO:0000256" key="3">
    <source>
        <dbReference type="ARBA" id="ARBA00004496"/>
    </source>
</evidence>
<evidence type="ECO:0000256" key="4">
    <source>
        <dbReference type="ARBA" id="ARBA00012438"/>
    </source>
</evidence>
<feature type="transmembrane region" description="Helical" evidence="16">
    <location>
        <begin position="677"/>
        <end position="699"/>
    </location>
</feature>
<dbReference type="Pfam" id="PF07730">
    <property type="entry name" value="HisKA_3"/>
    <property type="match status" value="1"/>
</dbReference>
<dbReference type="GO" id="GO:0016301">
    <property type="term" value="F:kinase activity"/>
    <property type="evidence" value="ECO:0007669"/>
    <property type="project" value="UniProtKB-KW"/>
</dbReference>
<dbReference type="InterPro" id="IPR015943">
    <property type="entry name" value="WD40/YVTN_repeat-like_dom_sf"/>
</dbReference>
<dbReference type="PROSITE" id="PS50109">
    <property type="entry name" value="HIS_KIN"/>
    <property type="match status" value="1"/>
</dbReference>
<evidence type="ECO:0000256" key="14">
    <source>
        <dbReference type="ARBA" id="ARBA00024827"/>
    </source>
</evidence>
<dbReference type="SUPFAM" id="SSF55874">
    <property type="entry name" value="ATPase domain of HSP90 chaperone/DNA topoisomerase II/histidine kinase"/>
    <property type="match status" value="1"/>
</dbReference>
<dbReference type="PANTHER" id="PTHR24421:SF63">
    <property type="entry name" value="SENSOR HISTIDINE KINASE DESK"/>
    <property type="match status" value="1"/>
</dbReference>
<dbReference type="Proteomes" id="UP001207930">
    <property type="component" value="Unassembled WGS sequence"/>
</dbReference>
<dbReference type="Pfam" id="PF02518">
    <property type="entry name" value="HATPase_c"/>
    <property type="match status" value="1"/>
</dbReference>
<dbReference type="EC" id="2.7.13.3" evidence="4"/>
<dbReference type="InterPro" id="IPR011047">
    <property type="entry name" value="Quinoprotein_ADH-like_sf"/>
</dbReference>
<keyword evidence="16" id="KW-0472">Membrane</keyword>
<dbReference type="Gene3D" id="3.30.565.10">
    <property type="entry name" value="Histidine kinase-like ATPase, C-terminal domain"/>
    <property type="match status" value="1"/>
</dbReference>
<dbReference type="SMART" id="SM00387">
    <property type="entry name" value="HATPase_c"/>
    <property type="match status" value="1"/>
</dbReference>
<evidence type="ECO:0000256" key="11">
    <source>
        <dbReference type="ARBA" id="ARBA00023004"/>
    </source>
</evidence>
<dbReference type="InterPro" id="IPR036890">
    <property type="entry name" value="HATPase_C_sf"/>
</dbReference>
<dbReference type="SUPFAM" id="SSF63829">
    <property type="entry name" value="Calcium-dependent phosphotriesterase"/>
    <property type="match status" value="1"/>
</dbReference>
<comment type="caution">
    <text evidence="18">The sequence shown here is derived from an EMBL/GenBank/DDBJ whole genome shotgun (WGS) entry which is preliminary data.</text>
</comment>
<keyword evidence="12" id="KW-0902">Two-component regulatory system</keyword>
<organism evidence="18 19">
    <name type="scientific">Luteolibacter flavescens</name>
    <dbReference type="NCBI Taxonomy" id="1859460"/>
    <lineage>
        <taxon>Bacteria</taxon>
        <taxon>Pseudomonadati</taxon>
        <taxon>Verrucomicrobiota</taxon>
        <taxon>Verrucomicrobiia</taxon>
        <taxon>Verrucomicrobiales</taxon>
        <taxon>Verrucomicrobiaceae</taxon>
        <taxon>Luteolibacter</taxon>
    </lineage>
</organism>
<dbReference type="InterPro" id="IPR003594">
    <property type="entry name" value="HATPase_dom"/>
</dbReference>
<dbReference type="InterPro" id="IPR050482">
    <property type="entry name" value="Sensor_HK_TwoCompSys"/>
</dbReference>
<evidence type="ECO:0000313" key="19">
    <source>
        <dbReference type="Proteomes" id="UP001207930"/>
    </source>
</evidence>
<dbReference type="Gene3D" id="2.130.10.10">
    <property type="entry name" value="YVTN repeat-like/Quinoprotein amine dehydrogenase"/>
    <property type="match status" value="2"/>
</dbReference>
<keyword evidence="6" id="KW-0004">4Fe-4S</keyword>
<dbReference type="Pfam" id="PF07494">
    <property type="entry name" value="Reg_prop"/>
    <property type="match status" value="1"/>
</dbReference>
<evidence type="ECO:0000256" key="8">
    <source>
        <dbReference type="ARBA" id="ARBA00022679"/>
    </source>
</evidence>
<dbReference type="RefSeq" id="WP_264499317.1">
    <property type="nucleotide sequence ID" value="NZ_JAPDDS010000001.1"/>
</dbReference>
<dbReference type="InterPro" id="IPR011123">
    <property type="entry name" value="Y_Y_Y"/>
</dbReference>
<comment type="catalytic activity">
    <reaction evidence="1">
        <text>ATP + protein L-histidine = ADP + protein N-phospho-L-histidine.</text>
        <dbReference type="EC" id="2.7.13.3"/>
    </reaction>
</comment>
<dbReference type="EMBL" id="JAPDDS010000001">
    <property type="protein sequence ID" value="MCW1883356.1"/>
    <property type="molecule type" value="Genomic_DNA"/>
</dbReference>
<dbReference type="InterPro" id="IPR011110">
    <property type="entry name" value="Reg_prop"/>
</dbReference>
<keyword evidence="19" id="KW-1185">Reference proteome</keyword>
<protein>
    <recommendedName>
        <fullName evidence="5">Oxygen sensor histidine kinase NreB</fullName>
        <ecNumber evidence="4">2.7.13.3</ecNumber>
    </recommendedName>
    <alternativeName>
        <fullName evidence="15">Nitrogen regulation protein B</fullName>
    </alternativeName>
</protein>
<keyword evidence="13" id="KW-0411">Iron-sulfur</keyword>
<accession>A0ABT3FJA3</accession>
<keyword evidence="10 18" id="KW-0418">Kinase</keyword>
<keyword evidence="16" id="KW-0812">Transmembrane</keyword>
<gene>
    <name evidence="18" type="ORF">OKA04_01355</name>
</gene>
<name>A0ABT3FJA3_9BACT</name>
<keyword evidence="8" id="KW-0808">Transferase</keyword>
<evidence type="ECO:0000256" key="15">
    <source>
        <dbReference type="ARBA" id="ARBA00030800"/>
    </source>
</evidence>
<sequence length="922" mass="102027">MRLLFAIFLLALLLPLSGGQQPPMVRLWQSEDGLPGNVVRSMVQSSDGYLWLATAEGITRFDGLEFDAIEPDGELRRLRFAFWRLFAPEDGSVWVSTFQGGLFQIRDGRLVRILGEEERPRPPRINQLILDGHGVIHFKRGGEIWRAGSDGPALVAEPTEDLIARFARDHEMQSAGGRVVDPDDTTTGAQLRTRDGRLWAADITGRLVIDGELPVDLPGVASPYVFNELLEDREGNVWVATPLSGLARVRRSRVEPLSTTQGPEPAAYAVMQGRGGDWWIANRKGGIARWSEGSTEHLQLVPAGYQRPVSTMFEDAKGQLWVAARGGSVFLKKDDGTFVPQFSKSQIPSKVRTIQQDDAGVIWFGGTQGLASYDGTTVREYGEKDGIPKREITVLVRDGRRMLAGTDDGQVFAGDSSGFKLLGNLDPLKHWWVSDLLAVSENELWATTLGGGLFLWNGKTWQQFDDSDGMPDLRLTCILDDGRGHFWFGSLGGILCASRQEFLDRARKPENQIHWLRLDRSDGLPTRECIGGYHPAGWRGNDGHLWFPTGSGIVRVRPDLVEVNQVPPPVYLSSTRVNGSQQDEREGRVEAGPGRSRIEFRFVGLGYSAPEKVTYRARLEGLNDTWRDLGNQRVAAYEAVPPGRYTFEVLAVNGDGVWSRNPASVNVFIRPHFWESAWFILTVGALALAGTAAVGWYIARRRMKRRIQTLKIRNARENERTRIARDLHDDLGASLTEISILSALAAEGGEESTLRPTLDQLSHKAKAVVGTLDEIVWAVNPREDTLRSLVDYLAAFAREFLDTAGIPLRTDIPRHIPETPLDATARHGVFLAAREALNNLVKHSKATQARLAVYLDDSKLEIRIEDNGRGFSQEWEAKGYGVANLRERMRAAGGDCSISSVAGEGVTVTLTLPLLADPSSQI</sequence>
<evidence type="ECO:0000313" key="18">
    <source>
        <dbReference type="EMBL" id="MCW1883356.1"/>
    </source>
</evidence>
<proteinExistence type="predicted"/>
<dbReference type="InterPro" id="IPR013783">
    <property type="entry name" value="Ig-like_fold"/>
</dbReference>
<feature type="domain" description="Histidine kinase" evidence="17">
    <location>
        <begin position="722"/>
        <end position="916"/>
    </location>
</feature>
<evidence type="ECO:0000256" key="7">
    <source>
        <dbReference type="ARBA" id="ARBA00022490"/>
    </source>
</evidence>
<evidence type="ECO:0000259" key="17">
    <source>
        <dbReference type="PROSITE" id="PS50109"/>
    </source>
</evidence>
<reference evidence="18 19" key="1">
    <citation type="submission" date="2022-10" db="EMBL/GenBank/DDBJ databases">
        <title>Luteolibacter flavescens strain MCCC 1K03193, whole genome shotgun sequencing project.</title>
        <authorList>
            <person name="Zhao G."/>
            <person name="Shen L."/>
        </authorList>
    </citation>
    <scope>NUCLEOTIDE SEQUENCE [LARGE SCALE GENOMIC DNA]</scope>
    <source>
        <strain evidence="18 19">MCCC 1K03193</strain>
    </source>
</reference>
<keyword evidence="9" id="KW-0479">Metal-binding</keyword>
<dbReference type="InterPro" id="IPR005467">
    <property type="entry name" value="His_kinase_dom"/>
</dbReference>
<dbReference type="InterPro" id="IPR011712">
    <property type="entry name" value="Sig_transdc_His_kin_sub3_dim/P"/>
</dbReference>
<evidence type="ECO:0000256" key="12">
    <source>
        <dbReference type="ARBA" id="ARBA00023012"/>
    </source>
</evidence>
<keyword evidence="16" id="KW-1133">Transmembrane helix</keyword>
<evidence type="ECO:0000256" key="1">
    <source>
        <dbReference type="ARBA" id="ARBA00000085"/>
    </source>
</evidence>
<comment type="cofactor">
    <cofactor evidence="2">
        <name>[4Fe-4S] cluster</name>
        <dbReference type="ChEBI" id="CHEBI:49883"/>
    </cofactor>
</comment>
<dbReference type="CDD" id="cd16917">
    <property type="entry name" value="HATPase_UhpB-NarQ-NarX-like"/>
    <property type="match status" value="1"/>
</dbReference>
<keyword evidence="7" id="KW-0963">Cytoplasm</keyword>
<keyword evidence="11" id="KW-0408">Iron</keyword>
<dbReference type="Gene3D" id="2.60.40.10">
    <property type="entry name" value="Immunoglobulins"/>
    <property type="match status" value="1"/>
</dbReference>
<dbReference type="PRINTS" id="PR00344">
    <property type="entry name" value="BCTRLSENSOR"/>
</dbReference>
<evidence type="ECO:0000256" key="6">
    <source>
        <dbReference type="ARBA" id="ARBA00022485"/>
    </source>
</evidence>
<dbReference type="Gene3D" id="1.20.5.1930">
    <property type="match status" value="1"/>
</dbReference>
<comment type="function">
    <text evidence="14">Member of the two-component regulatory system NreB/NreC involved in the control of dissimilatory nitrate/nitrite reduction in response to oxygen. NreB functions as a direct oxygen sensor histidine kinase which is autophosphorylated, in the absence of oxygen, probably at the conserved histidine residue, and transfers its phosphate group probably to a conserved aspartate residue of NreC. NreB/NreC activates the expression of the nitrate (narGHJI) and nitrite (nir) reductase operons, as well as the putative nitrate transporter gene narT.</text>
</comment>
<dbReference type="PANTHER" id="PTHR24421">
    <property type="entry name" value="NITRATE/NITRITE SENSOR PROTEIN NARX-RELATED"/>
    <property type="match status" value="1"/>
</dbReference>
<evidence type="ECO:0000256" key="2">
    <source>
        <dbReference type="ARBA" id="ARBA00001966"/>
    </source>
</evidence>
<evidence type="ECO:0000256" key="10">
    <source>
        <dbReference type="ARBA" id="ARBA00022777"/>
    </source>
</evidence>
<evidence type="ECO:0000256" key="16">
    <source>
        <dbReference type="SAM" id="Phobius"/>
    </source>
</evidence>